<dbReference type="FunFam" id="3.40.225.10:FF:000001">
    <property type="entry name" value="L-ribulose-5-phosphate 4-epimerase UlaF"/>
    <property type="match status" value="1"/>
</dbReference>
<dbReference type="InterPro" id="IPR050197">
    <property type="entry name" value="Aldolase_class_II_sugar_metab"/>
</dbReference>
<keyword evidence="8" id="KW-0413">Isomerase</keyword>
<dbReference type="Proteomes" id="UP000674938">
    <property type="component" value="Unassembled WGS sequence"/>
</dbReference>
<comment type="cofactor">
    <cofactor evidence="2">
        <name>Zn(2+)</name>
        <dbReference type="ChEBI" id="CHEBI:29105"/>
    </cofactor>
</comment>
<name>A0A940SXR1_9ENTE</name>
<protein>
    <recommendedName>
        <fullName evidence="13">L-ribulose-5-phosphate 4-epimerase</fullName>
        <ecNumber evidence="4">5.1.3.4</ecNumber>
    </recommendedName>
    <alternativeName>
        <fullName evidence="10">Phosphoribulose isomerase</fullName>
    </alternativeName>
</protein>
<dbReference type="EMBL" id="JAEEGA010000017">
    <property type="protein sequence ID" value="MBP1043571.1"/>
    <property type="molecule type" value="Genomic_DNA"/>
</dbReference>
<dbReference type="EC" id="5.1.3.4" evidence="4"/>
<keyword evidence="6" id="KW-0862">Zinc</keyword>
<evidence type="ECO:0000259" key="14">
    <source>
        <dbReference type="SMART" id="SM01007"/>
    </source>
</evidence>
<evidence type="ECO:0000256" key="5">
    <source>
        <dbReference type="ARBA" id="ARBA00022723"/>
    </source>
</evidence>
<evidence type="ECO:0000256" key="9">
    <source>
        <dbReference type="ARBA" id="ARBA00023277"/>
    </source>
</evidence>
<evidence type="ECO:0000313" key="15">
    <source>
        <dbReference type="EMBL" id="MBP1043571.1"/>
    </source>
</evidence>
<reference evidence="15" key="1">
    <citation type="submission" date="2020-12" db="EMBL/GenBank/DDBJ databases">
        <title>Vagococcus allomyrinae sp. nov. and Enterococcus lavae sp. nov., isolated from the larvae of Allomyrina dichotoma.</title>
        <authorList>
            <person name="Lee S.D."/>
        </authorList>
    </citation>
    <scope>NUCLEOTIDE SEQUENCE</scope>
    <source>
        <strain evidence="15">BWB3-3</strain>
    </source>
</reference>
<evidence type="ECO:0000256" key="11">
    <source>
        <dbReference type="ARBA" id="ARBA00053542"/>
    </source>
</evidence>
<dbReference type="SUPFAM" id="SSF53639">
    <property type="entry name" value="AraD/HMP-PK domain-like"/>
    <property type="match status" value="1"/>
</dbReference>
<evidence type="ECO:0000256" key="13">
    <source>
        <dbReference type="ARBA" id="ARBA00074961"/>
    </source>
</evidence>
<dbReference type="AlphaFoldDB" id="A0A940SXR1"/>
<dbReference type="PANTHER" id="PTHR22789:SF8">
    <property type="entry name" value="L-RIBULOSE-5-PHOSPHATE 4-EPIMERASE SGBE"/>
    <property type="match status" value="1"/>
</dbReference>
<dbReference type="InterPro" id="IPR036409">
    <property type="entry name" value="Aldolase_II/adducin_N_sf"/>
</dbReference>
<keyword evidence="7" id="KW-0054">Arabinose catabolism</keyword>
<dbReference type="RefSeq" id="WP_209531379.1">
    <property type="nucleotide sequence ID" value="NZ_JAEEGA010000017.1"/>
</dbReference>
<keyword evidence="16" id="KW-1185">Reference proteome</keyword>
<dbReference type="GO" id="GO:0005829">
    <property type="term" value="C:cytosol"/>
    <property type="evidence" value="ECO:0007669"/>
    <property type="project" value="TreeGrafter"/>
</dbReference>
<evidence type="ECO:0000256" key="4">
    <source>
        <dbReference type="ARBA" id="ARBA00013186"/>
    </source>
</evidence>
<keyword evidence="5" id="KW-0479">Metal-binding</keyword>
<feature type="domain" description="Class II aldolase/adducin N-terminal" evidence="14">
    <location>
        <begin position="7"/>
        <end position="197"/>
    </location>
</feature>
<evidence type="ECO:0000256" key="2">
    <source>
        <dbReference type="ARBA" id="ARBA00001947"/>
    </source>
</evidence>
<proteinExistence type="inferred from homology"/>
<accession>A0A940SXR1</accession>
<comment type="function">
    <text evidence="11">Involved in the degradation of L-arabinose. Catalyzes the interconversion of L-ribulose 5-phosphate (LRu5P) and D-xylulose 5-phosphate (D-Xu5P) via a retroaldol/aldol mechanism (carbon-carbon bond cleavage analogous to a class II aldolase reaction).</text>
</comment>
<dbReference type="GO" id="GO:0008742">
    <property type="term" value="F:L-ribulose-phosphate 4-epimerase activity"/>
    <property type="evidence" value="ECO:0007669"/>
    <property type="project" value="UniProtKB-EC"/>
</dbReference>
<comment type="pathway">
    <text evidence="12">Carbohydrate degradation; L-arabinose degradation via L-ribulose; D-xylulose 5-phosphate from L-arabinose (bacterial route): step 3/3.</text>
</comment>
<evidence type="ECO:0000313" key="16">
    <source>
        <dbReference type="Proteomes" id="UP000674938"/>
    </source>
</evidence>
<evidence type="ECO:0000256" key="1">
    <source>
        <dbReference type="ARBA" id="ARBA00001726"/>
    </source>
</evidence>
<evidence type="ECO:0000256" key="10">
    <source>
        <dbReference type="ARBA" id="ARBA00032206"/>
    </source>
</evidence>
<evidence type="ECO:0000256" key="7">
    <source>
        <dbReference type="ARBA" id="ARBA00022935"/>
    </source>
</evidence>
<dbReference type="SMART" id="SM01007">
    <property type="entry name" value="Aldolase_II"/>
    <property type="match status" value="1"/>
</dbReference>
<dbReference type="Pfam" id="PF00596">
    <property type="entry name" value="Aldolase_II"/>
    <property type="match status" value="1"/>
</dbReference>
<dbReference type="InterPro" id="IPR001303">
    <property type="entry name" value="Aldolase_II/adducin_N"/>
</dbReference>
<dbReference type="Gene3D" id="3.40.225.10">
    <property type="entry name" value="Class II aldolase/adducin N-terminal domain"/>
    <property type="match status" value="1"/>
</dbReference>
<keyword evidence="9" id="KW-0119">Carbohydrate metabolism</keyword>
<evidence type="ECO:0000256" key="8">
    <source>
        <dbReference type="ARBA" id="ARBA00023235"/>
    </source>
</evidence>
<comment type="similarity">
    <text evidence="3">Belongs to the aldolase class II family. AraD/FucA subfamily.</text>
</comment>
<dbReference type="GO" id="GO:0019568">
    <property type="term" value="P:arabinose catabolic process"/>
    <property type="evidence" value="ECO:0007669"/>
    <property type="project" value="UniProtKB-KW"/>
</dbReference>
<evidence type="ECO:0000256" key="3">
    <source>
        <dbReference type="ARBA" id="ARBA00010037"/>
    </source>
</evidence>
<dbReference type="NCBIfam" id="NF006047">
    <property type="entry name" value="PRK08193.1"/>
    <property type="match status" value="1"/>
</dbReference>
<sequence length="235" mass="26032">MLESLKEQVYAANMALFDSQLVTLTWGNVSGIDPTTNHVVIKPSGVPYEKLQPSDMVVVDLSGKVIEGELNPSSDTPTHVFLYRQWQDIGGIVHTHSKWAVSFAQAGLSIPVYGTTHADTFYGEVPVARSLTQNEVETAYELNTGKTIVENFEDEARDHLAVPGILTNDHGPFTWGQDAMAAVNHAIALEAIAEMAYRTQMLNGGDNQLPSFLLDKHYYRKHGENAYYGQRRHSV</sequence>
<organism evidence="15 16">
    <name type="scientific">Vagococcus allomyrinae</name>
    <dbReference type="NCBI Taxonomy" id="2794353"/>
    <lineage>
        <taxon>Bacteria</taxon>
        <taxon>Bacillati</taxon>
        <taxon>Bacillota</taxon>
        <taxon>Bacilli</taxon>
        <taxon>Lactobacillales</taxon>
        <taxon>Enterococcaceae</taxon>
        <taxon>Vagococcus</taxon>
    </lineage>
</organism>
<dbReference type="PANTHER" id="PTHR22789">
    <property type="entry name" value="FUCULOSE PHOSPHATE ALDOLASE"/>
    <property type="match status" value="1"/>
</dbReference>
<dbReference type="GO" id="GO:0016832">
    <property type="term" value="F:aldehyde-lyase activity"/>
    <property type="evidence" value="ECO:0007669"/>
    <property type="project" value="TreeGrafter"/>
</dbReference>
<evidence type="ECO:0000256" key="12">
    <source>
        <dbReference type="ARBA" id="ARBA00060520"/>
    </source>
</evidence>
<comment type="catalytic activity">
    <reaction evidence="1">
        <text>L-ribulose 5-phosphate = D-xylulose 5-phosphate</text>
        <dbReference type="Rhea" id="RHEA:22368"/>
        <dbReference type="ChEBI" id="CHEBI:57737"/>
        <dbReference type="ChEBI" id="CHEBI:58226"/>
        <dbReference type="EC" id="5.1.3.4"/>
    </reaction>
</comment>
<evidence type="ECO:0000256" key="6">
    <source>
        <dbReference type="ARBA" id="ARBA00022833"/>
    </source>
</evidence>
<dbReference type="GO" id="GO:0046872">
    <property type="term" value="F:metal ion binding"/>
    <property type="evidence" value="ECO:0007669"/>
    <property type="project" value="UniProtKB-KW"/>
</dbReference>
<comment type="caution">
    <text evidence="15">The sequence shown here is derived from an EMBL/GenBank/DDBJ whole genome shotgun (WGS) entry which is preliminary data.</text>
</comment>
<gene>
    <name evidence="15" type="ORF">I6N95_21325</name>
</gene>